<dbReference type="SUPFAM" id="SSF47090">
    <property type="entry name" value="PGBD-like"/>
    <property type="match status" value="1"/>
</dbReference>
<evidence type="ECO:0000313" key="3">
    <source>
        <dbReference type="EMBL" id="GAH85720.1"/>
    </source>
</evidence>
<reference evidence="3" key="1">
    <citation type="journal article" date="2014" name="Front. Microbiol.">
        <title>High frequency of phylogenetically diverse reductive dehalogenase-homologous genes in deep subseafloor sedimentary metagenomes.</title>
        <authorList>
            <person name="Kawai M."/>
            <person name="Futagami T."/>
            <person name="Toyoda A."/>
            <person name="Takaki Y."/>
            <person name="Nishi S."/>
            <person name="Hori S."/>
            <person name="Arai W."/>
            <person name="Tsubouchi T."/>
            <person name="Morono Y."/>
            <person name="Uchiyama I."/>
            <person name="Ito T."/>
            <person name="Fujiyama A."/>
            <person name="Inagaki F."/>
            <person name="Takami H."/>
        </authorList>
    </citation>
    <scope>NUCLEOTIDE SEQUENCE</scope>
    <source>
        <strain evidence="3">Expedition CK06-06</strain>
    </source>
</reference>
<comment type="caution">
    <text evidence="3">The sequence shown here is derived from an EMBL/GenBank/DDBJ whole genome shotgun (WGS) entry which is preliminary data.</text>
</comment>
<gene>
    <name evidence="3" type="ORF">S03H2_63538</name>
</gene>
<protein>
    <recommendedName>
        <fullName evidence="2">Peptidoglycan binding-like domain-containing protein</fullName>
    </recommendedName>
</protein>
<accession>X1JWD6</accession>
<dbReference type="EMBL" id="BARU01041184">
    <property type="protein sequence ID" value="GAH85720.1"/>
    <property type="molecule type" value="Genomic_DNA"/>
</dbReference>
<name>X1JWD6_9ZZZZ</name>
<dbReference type="InterPro" id="IPR002477">
    <property type="entry name" value="Peptidoglycan-bd-like"/>
</dbReference>
<keyword evidence="1" id="KW-1133">Transmembrane helix</keyword>
<sequence length="114" mass="12467">MPEIKTVLTKESEGYEVAYLQSLLKVLGYRETDPNGVFNLDTEHHVKSFQADAGLSINGVVDEATWQALEDEVAGLSKVGVKIPYLDIEIPWWGCAIIGAIAGGLIVGLIVRRR</sequence>
<feature type="domain" description="Peptidoglycan binding-like" evidence="2">
    <location>
        <begin position="14"/>
        <end position="69"/>
    </location>
</feature>
<keyword evidence="1" id="KW-0472">Membrane</keyword>
<organism evidence="3">
    <name type="scientific">marine sediment metagenome</name>
    <dbReference type="NCBI Taxonomy" id="412755"/>
    <lineage>
        <taxon>unclassified sequences</taxon>
        <taxon>metagenomes</taxon>
        <taxon>ecological metagenomes</taxon>
    </lineage>
</organism>
<evidence type="ECO:0000256" key="1">
    <source>
        <dbReference type="SAM" id="Phobius"/>
    </source>
</evidence>
<dbReference type="InterPro" id="IPR036366">
    <property type="entry name" value="PGBDSf"/>
</dbReference>
<proteinExistence type="predicted"/>
<keyword evidence="1" id="KW-0812">Transmembrane</keyword>
<feature type="transmembrane region" description="Helical" evidence="1">
    <location>
        <begin position="90"/>
        <end position="111"/>
    </location>
</feature>
<dbReference type="Pfam" id="PF01471">
    <property type="entry name" value="PG_binding_1"/>
    <property type="match status" value="1"/>
</dbReference>
<dbReference type="Gene3D" id="1.10.101.10">
    <property type="entry name" value="PGBD-like superfamily/PGBD"/>
    <property type="match status" value="1"/>
</dbReference>
<dbReference type="AlphaFoldDB" id="X1JWD6"/>
<dbReference type="InterPro" id="IPR036365">
    <property type="entry name" value="PGBD-like_sf"/>
</dbReference>
<evidence type="ECO:0000259" key="2">
    <source>
        <dbReference type="Pfam" id="PF01471"/>
    </source>
</evidence>